<protein>
    <recommendedName>
        <fullName evidence="10 11">Tyrosinase copper-binding domain-containing protein</fullName>
    </recommendedName>
</protein>
<comment type="similarity">
    <text evidence="1">Belongs to the tyrosinase family.</text>
</comment>
<feature type="non-terminal residue" evidence="12">
    <location>
        <position position="1"/>
    </location>
</feature>
<dbReference type="InterPro" id="IPR008922">
    <property type="entry name" value="Di-copper_centre_dom_sf"/>
</dbReference>
<keyword evidence="6 8" id="KW-1015">Disulfide bond</keyword>
<feature type="binding site" evidence="7">
    <location>
        <position position="200"/>
    </location>
    <ligand>
        <name>Cu cation</name>
        <dbReference type="ChEBI" id="CHEBI:23378"/>
        <label>A</label>
    </ligand>
</feature>
<feature type="disulfide bond" evidence="8">
    <location>
        <begin position="92"/>
        <end position="105"/>
    </location>
</feature>
<feature type="binding site" evidence="7">
    <location>
        <position position="353"/>
    </location>
    <ligand>
        <name>Cu cation</name>
        <dbReference type="ChEBI" id="CHEBI:23378"/>
        <label>B</label>
    </ligand>
</feature>
<feature type="binding site" evidence="7">
    <location>
        <position position="326"/>
    </location>
    <ligand>
        <name>Cu cation</name>
        <dbReference type="ChEBI" id="CHEBI:23378"/>
        <label>B</label>
    </ligand>
</feature>
<evidence type="ECO:0000256" key="9">
    <source>
        <dbReference type="PIRSR" id="PIRSR000290-3"/>
    </source>
</evidence>
<evidence type="ECO:0000313" key="12">
    <source>
        <dbReference type="EMBL" id="RDX69469.1"/>
    </source>
</evidence>
<dbReference type="PRINTS" id="PR00092">
    <property type="entry name" value="TYROSINASE"/>
</dbReference>
<evidence type="ECO:0000313" key="13">
    <source>
        <dbReference type="Proteomes" id="UP000257109"/>
    </source>
</evidence>
<feature type="binding site" evidence="7">
    <location>
        <position position="170"/>
    </location>
    <ligand>
        <name>Cu cation</name>
        <dbReference type="ChEBI" id="CHEBI:23378"/>
        <label>A</label>
    </ligand>
</feature>
<comment type="cofactor">
    <cofactor evidence="7">
        <name>Cu(2+)</name>
        <dbReference type="ChEBI" id="CHEBI:29036"/>
    </cofactor>
    <text evidence="7">Binds 2 copper ions per subunit.</text>
</comment>
<comment type="caution">
    <text evidence="12">The sequence shown here is derived from an EMBL/GenBank/DDBJ whole genome shotgun (WGS) entry which is preliminary data.</text>
</comment>
<dbReference type="EMBL" id="QJKJ01012100">
    <property type="protein sequence ID" value="RDX69469.1"/>
    <property type="molecule type" value="Genomic_DNA"/>
</dbReference>
<name>A0A371EU45_MUCPR</name>
<keyword evidence="4" id="KW-0560">Oxidoreductase</keyword>
<keyword evidence="2 7" id="KW-0479">Metal-binding</keyword>
<dbReference type="PROSITE" id="PS00498">
    <property type="entry name" value="TYROSINASE_2"/>
    <property type="match status" value="1"/>
</dbReference>
<gene>
    <name evidence="12" type="ORF">CR513_51411</name>
</gene>
<evidence type="ECO:0000256" key="8">
    <source>
        <dbReference type="PIRSR" id="PIRSR000290-2"/>
    </source>
</evidence>
<proteinExistence type="inferred from homology"/>
<dbReference type="SUPFAM" id="SSF48056">
    <property type="entry name" value="Di-copper centre-containing domain"/>
    <property type="match status" value="1"/>
</dbReference>
<dbReference type="InterPro" id="IPR050316">
    <property type="entry name" value="Tyrosinase/Hemocyanin"/>
</dbReference>
<evidence type="ECO:0000259" key="10">
    <source>
        <dbReference type="PROSITE" id="PS00497"/>
    </source>
</evidence>
<dbReference type="GO" id="GO:0046872">
    <property type="term" value="F:metal ion binding"/>
    <property type="evidence" value="ECO:0007669"/>
    <property type="project" value="UniProtKB-KW"/>
</dbReference>
<dbReference type="PANTHER" id="PTHR11474">
    <property type="entry name" value="TYROSINASE FAMILY MEMBER"/>
    <property type="match status" value="1"/>
</dbReference>
<dbReference type="PANTHER" id="PTHR11474:SF76">
    <property type="entry name" value="SHKT DOMAIN-CONTAINING PROTEIN"/>
    <property type="match status" value="1"/>
</dbReference>
<dbReference type="InterPro" id="IPR022740">
    <property type="entry name" value="Polyphenol_oxidase_C"/>
</dbReference>
<feature type="binding site" evidence="7">
    <location>
        <position position="191"/>
    </location>
    <ligand>
        <name>Cu cation</name>
        <dbReference type="ChEBI" id="CHEBI:23378"/>
        <label>A</label>
    </ligand>
</feature>
<evidence type="ECO:0000256" key="7">
    <source>
        <dbReference type="PIRSR" id="PIRSR000290-1"/>
    </source>
</evidence>
<accession>A0A371EU45</accession>
<dbReference type="GO" id="GO:0046148">
    <property type="term" value="P:pigment biosynthetic process"/>
    <property type="evidence" value="ECO:0007669"/>
    <property type="project" value="InterPro"/>
</dbReference>
<feature type="binding site" evidence="7">
    <location>
        <position position="322"/>
    </location>
    <ligand>
        <name>Cu cation</name>
        <dbReference type="ChEBI" id="CHEBI:23378"/>
        <label>B</label>
    </ligand>
</feature>
<evidence type="ECO:0000256" key="4">
    <source>
        <dbReference type="ARBA" id="ARBA00023002"/>
    </source>
</evidence>
<dbReference type="AlphaFoldDB" id="A0A371EU45"/>
<dbReference type="Pfam" id="PF12143">
    <property type="entry name" value="PPO1_KFDV"/>
    <property type="match status" value="1"/>
</dbReference>
<dbReference type="STRING" id="157652.A0A371EU45"/>
<evidence type="ECO:0000256" key="2">
    <source>
        <dbReference type="ARBA" id="ARBA00022723"/>
    </source>
</evidence>
<evidence type="ECO:0000256" key="1">
    <source>
        <dbReference type="ARBA" id="ARBA00009928"/>
    </source>
</evidence>
<feature type="domain" description="Tyrosinase copper-binding" evidence="11">
    <location>
        <begin position="346"/>
        <end position="357"/>
    </location>
</feature>
<dbReference type="PROSITE" id="PS00497">
    <property type="entry name" value="TYROSINASE_1"/>
    <property type="match status" value="1"/>
</dbReference>
<feature type="domain" description="Tyrosinase copper-binding" evidence="10">
    <location>
        <begin position="191"/>
        <end position="208"/>
    </location>
</feature>
<dbReference type="InterPro" id="IPR002227">
    <property type="entry name" value="Tyrosinase_Cu-bd"/>
</dbReference>
<keyword evidence="3" id="KW-0883">Thioether bond</keyword>
<organism evidence="12 13">
    <name type="scientific">Mucuna pruriens</name>
    <name type="common">Velvet bean</name>
    <name type="synonym">Dolichos pruriens</name>
    <dbReference type="NCBI Taxonomy" id="157652"/>
    <lineage>
        <taxon>Eukaryota</taxon>
        <taxon>Viridiplantae</taxon>
        <taxon>Streptophyta</taxon>
        <taxon>Embryophyta</taxon>
        <taxon>Tracheophyta</taxon>
        <taxon>Spermatophyta</taxon>
        <taxon>Magnoliopsida</taxon>
        <taxon>eudicotyledons</taxon>
        <taxon>Gunneridae</taxon>
        <taxon>Pentapetalae</taxon>
        <taxon>rosids</taxon>
        <taxon>fabids</taxon>
        <taxon>Fabales</taxon>
        <taxon>Fabaceae</taxon>
        <taxon>Papilionoideae</taxon>
        <taxon>50 kb inversion clade</taxon>
        <taxon>NPAAA clade</taxon>
        <taxon>indigoferoid/millettioid clade</taxon>
        <taxon>Phaseoleae</taxon>
        <taxon>Mucuna</taxon>
    </lineage>
</organism>
<dbReference type="Pfam" id="PF00264">
    <property type="entry name" value="Tyrosinase"/>
    <property type="match status" value="1"/>
</dbReference>
<dbReference type="PIRSF" id="PIRSF000290">
    <property type="entry name" value="PPO_plant"/>
    <property type="match status" value="1"/>
</dbReference>
<evidence type="ECO:0000259" key="11">
    <source>
        <dbReference type="PROSITE" id="PS00498"/>
    </source>
</evidence>
<sequence>MASISHPSFSSLNLSISLHPFPFVFPLLPCFMHHLKNHANLANLKGMTVFSKLHAMEGRSDWDWRLCGATTLSSNNHSAFAAPVITPELNSCVPPAIPDPCYNCCPPSPTSPTSPVIDFKFPTNNTLLRVRQPAHSVSYKYLDKYKEAVSLMKALPPDDPRNFTQQANVHCAYCDGGYSQNGFPNCELQVHASWLFFPFHRLYLYFYERILGSLIGDPTFALPFWNWDNPPGMEIPQFYTDQSSPLYDPLRDACHQPPVIVDLNYNNDQLGTDPKQQIETNLCTMYRQVVSQGKLPSLFLGKAYRAGYPPNPGKGSLENAPHNTVHAWTGSELSVDMGELYSAARDPIFFAHHSNVDRMWNIWKTDITGGRRKDFTDHDWLDSSFLFYNENKKLVRVKVRDSLDSRKLGYDYQCVDIPWLNSKPTSKYPRPVPRQAPNILSFPLTLINISRTSVKRPKHELGSDEEKEEVLVIDIEYDKTKGIKFDVFINDQGDDQIQPTDSEFGGSFVNLPHSHLHRDENYKRTNTSFRLGITDLLEEFKVKDDDSIAVTLVPRYGEKPVIIKGIKIKLVSLDNETI</sequence>
<feature type="disulfide bond" evidence="8">
    <location>
        <begin position="104"/>
        <end position="171"/>
    </location>
</feature>
<dbReference type="InterPro" id="IPR022739">
    <property type="entry name" value="Polyphenol_oxidase_cen"/>
</dbReference>
<keyword evidence="13" id="KW-1185">Reference proteome</keyword>
<dbReference type="Pfam" id="PF12142">
    <property type="entry name" value="PPO1_DWL"/>
    <property type="match status" value="1"/>
</dbReference>
<feature type="cross-link" description="2'-(S-cysteinyl)-histidine (Cys-His)" evidence="9">
    <location>
        <begin position="174"/>
        <end position="191"/>
    </location>
</feature>
<dbReference type="GO" id="GO:0004097">
    <property type="term" value="F:catechol oxidase activity"/>
    <property type="evidence" value="ECO:0007669"/>
    <property type="project" value="InterPro"/>
</dbReference>
<dbReference type="Gene3D" id="1.10.1280.10">
    <property type="entry name" value="Di-copper center containing domain from catechol oxidase"/>
    <property type="match status" value="1"/>
</dbReference>
<evidence type="ECO:0000256" key="5">
    <source>
        <dbReference type="ARBA" id="ARBA00023008"/>
    </source>
</evidence>
<dbReference type="OrthoDB" id="1394507at2759"/>
<dbReference type="InterPro" id="IPR016213">
    <property type="entry name" value="Polyphenol_oxidase"/>
</dbReference>
<keyword evidence="5 7" id="KW-0186">Copper</keyword>
<evidence type="ECO:0000256" key="3">
    <source>
        <dbReference type="ARBA" id="ARBA00022784"/>
    </source>
</evidence>
<evidence type="ECO:0000256" key="6">
    <source>
        <dbReference type="ARBA" id="ARBA00023157"/>
    </source>
</evidence>
<dbReference type="Proteomes" id="UP000257109">
    <property type="component" value="Unassembled WGS sequence"/>
</dbReference>
<reference evidence="12" key="1">
    <citation type="submission" date="2018-05" db="EMBL/GenBank/DDBJ databases">
        <title>Draft genome of Mucuna pruriens seed.</title>
        <authorList>
            <person name="Nnadi N.E."/>
            <person name="Vos R."/>
            <person name="Hasami M.H."/>
            <person name="Devisetty U.K."/>
            <person name="Aguiy J.C."/>
        </authorList>
    </citation>
    <scope>NUCLEOTIDE SEQUENCE [LARGE SCALE GENOMIC DNA]</scope>
    <source>
        <strain evidence="12">JCA_2017</strain>
    </source>
</reference>